<dbReference type="GO" id="GO:0005506">
    <property type="term" value="F:iron ion binding"/>
    <property type="evidence" value="ECO:0007669"/>
    <property type="project" value="InterPro"/>
</dbReference>
<dbReference type="PROSITE" id="PS50181">
    <property type="entry name" value="FBOX"/>
    <property type="match status" value="1"/>
</dbReference>
<evidence type="ECO:0000313" key="6">
    <source>
        <dbReference type="Proteomes" id="UP000327013"/>
    </source>
</evidence>
<comment type="similarity">
    <text evidence="1">Belongs to the cysteine dioxygenase family.</text>
</comment>
<dbReference type="EC" id="1.13.11.20" evidence="2"/>
<dbReference type="InterPro" id="IPR006553">
    <property type="entry name" value="Leu-rich_rpt_Cys-con_subtyp"/>
</dbReference>
<proteinExistence type="inferred from homology"/>
<dbReference type="GO" id="GO:0017172">
    <property type="term" value="F:cysteine dioxygenase activity"/>
    <property type="evidence" value="ECO:0007669"/>
    <property type="project" value="UniProtKB-EC"/>
</dbReference>
<dbReference type="Gene3D" id="2.60.120.10">
    <property type="entry name" value="Jelly Rolls"/>
    <property type="match status" value="2"/>
</dbReference>
<dbReference type="InterPro" id="IPR036047">
    <property type="entry name" value="F-box-like_dom_sf"/>
</dbReference>
<accession>A0A5N6KTJ2</accession>
<dbReference type="SUPFAM" id="SSF51182">
    <property type="entry name" value="RmlC-like cupins"/>
    <property type="match status" value="1"/>
</dbReference>
<feature type="compositionally biased region" description="Polar residues" evidence="3">
    <location>
        <begin position="1141"/>
        <end position="1161"/>
    </location>
</feature>
<dbReference type="GO" id="GO:0031146">
    <property type="term" value="P:SCF-dependent proteasomal ubiquitin-dependent protein catabolic process"/>
    <property type="evidence" value="ECO:0007669"/>
    <property type="project" value="TreeGrafter"/>
</dbReference>
<dbReference type="PANTHER" id="PTHR13318:SF190">
    <property type="entry name" value="PARTNER OF PAIRED, ISOFORM B"/>
    <property type="match status" value="1"/>
</dbReference>
<dbReference type="InterPro" id="IPR032675">
    <property type="entry name" value="LRR_dom_sf"/>
</dbReference>
<name>A0A5N6KTJ2_9ROSI</name>
<dbReference type="InterPro" id="IPR014710">
    <property type="entry name" value="RmlC-like_jellyroll"/>
</dbReference>
<dbReference type="Proteomes" id="UP000327013">
    <property type="component" value="Unassembled WGS sequence"/>
</dbReference>
<dbReference type="InterPro" id="IPR010300">
    <property type="entry name" value="CDO_1"/>
</dbReference>
<comment type="caution">
    <text evidence="5">The sequence shown here is derived from an EMBL/GenBank/DDBJ whole genome shotgun (WGS) entry which is preliminary data.</text>
</comment>
<dbReference type="Pfam" id="PF12937">
    <property type="entry name" value="F-box-like"/>
    <property type="match status" value="1"/>
</dbReference>
<reference evidence="5 6" key="1">
    <citation type="submission" date="2019-06" db="EMBL/GenBank/DDBJ databases">
        <title>A chromosomal-level reference genome of Carpinus fangiana (Coryloideae, Betulaceae).</title>
        <authorList>
            <person name="Yang X."/>
            <person name="Wang Z."/>
            <person name="Zhang L."/>
            <person name="Hao G."/>
            <person name="Liu J."/>
            <person name="Yang Y."/>
        </authorList>
    </citation>
    <scope>NUCLEOTIDE SEQUENCE [LARGE SCALE GENOMIC DNA]</scope>
    <source>
        <strain evidence="5">Cfa_2016G</strain>
        <tissue evidence="5">Leaf</tissue>
    </source>
</reference>
<dbReference type="SMART" id="SM00367">
    <property type="entry name" value="LRR_CC"/>
    <property type="match status" value="8"/>
</dbReference>
<protein>
    <recommendedName>
        <fullName evidence="2">cysteine dioxygenase</fullName>
        <ecNumber evidence="2">1.13.11.20</ecNumber>
    </recommendedName>
</protein>
<dbReference type="Pfam" id="PF05995">
    <property type="entry name" value="CDO_I"/>
    <property type="match status" value="1"/>
</dbReference>
<dbReference type="SMART" id="SM00256">
    <property type="entry name" value="FBOX"/>
    <property type="match status" value="1"/>
</dbReference>
<gene>
    <name evidence="5" type="ORF">FH972_022749</name>
</gene>
<keyword evidence="6" id="KW-1185">Reference proteome</keyword>
<dbReference type="EMBL" id="VIBQ01000012">
    <property type="protein sequence ID" value="KAB8343159.1"/>
    <property type="molecule type" value="Genomic_DNA"/>
</dbReference>
<feature type="domain" description="F-box" evidence="4">
    <location>
        <begin position="703"/>
        <end position="749"/>
    </location>
</feature>
<sequence>MATSTTTATILSTDNSTQAVPDTFQQLVAELSLALESSSGLTIADVDHTVIEQLMHNYKSSKQDWERYAFADASRGYTRNLVDAGKGKSNLVLQGTLQETLYDWPDEDVLRQGSDAPLPITRQRCYGENAVTYMSDQLGLHRISNPDAEKIAVSLHRERYHSSDSQRRFADTQAVYTPPNAARHGRSSWRRNVFCTWSRVFPSAKRLMRRLDRRIARCGHPACCLSASGKRPRRAGREGAWKRGRRRRFAGPGRPEAAAVASSCKPHERSRHAFGAPEPCMKPIRDEAITRNDVAIATAFVVRWSRPQAALTRADSIYSTHKPLTPLRFCEVHARKKTTRRPVETHCPTICPRARPPIDKLAAPAAIGAKPHASRRPAFPPNCLSALLALAHPDAEVAYTKKRWTVTLRLLPAVPRPLTTITTSVDACPAAPSIWISLTGSPFNPITTAGGPVIYSKQTFLHSPPHGSGHILALLAPAHSLDDSWCLVCPVQHRFSISPHSARPCSPALLAIPSQIPSAIMATSQESMQILPETTLSQTPMESLQPSSPKLTGRKRLVAGLKRIGSSQSVFRLPNRSQDGVYRGFGKGSVSCMSLAGSSQYNSNIWGHTYPSAIPSGFQTAPTSIPGTPALQNVEEHYQPRPVMSGTESATHLAPPSSVPVPGQLRSANRSRASTGVSAVDHDYFSPTVAANVTKQRTPRPDFEFWSAMPTEISLQVFQLLKPKEIVRCSAVSKAWHDMCFDGELWARLDASEFYQDITANALQSIIARAGPFARDLNLRGCVQLAEKWKAAGLVYACTNLENISLEGCKIDRHSLVDLLKGNSNLVRIDLSGNTMVTNKTMRTIADHCRRLEVLNVSWCSNIEARSLMRVIKACPSLRDLRAGEIRGFDDTDIMFELFQRNTLERLMLQHCDTLSDEALEVLVEGRNSDVDYLTGRKIVPPRALKHLDLSRCRNINDTGMLSLAHNCPHLEGLRVSKVPSLSDTSMAIILPTMPRLTHLDLEELDGITNHTLQELAKSPCMSHLKHLSISYCENLGDTGMLPVIKAGQNLRSLELDNTRISNLCLIEAADMVRQREPPARSASIDAATMAITNQPEKISGRSRPKVGLRMVIYDCQNVTWTGIREILSRNAEIRRPRAHATSSSPALMQHPVHSSSSAAPLSTEALLRPSNEASYPNHDMPPYPHQPRAQPDFATSPSAGPAYPHHVIALKVFYGYQPTVLEHTRRVLRGDLAAAARLERKWAEYMLASEEAGAPGGFGIGGFGAVPWGIGGIGNRRRRRRAHQAMMMHADEEHGDGENGDVGGAAAIGRRRRARSGGGCSVM</sequence>
<dbReference type="SUPFAM" id="SSF52047">
    <property type="entry name" value="RNI-like"/>
    <property type="match status" value="1"/>
</dbReference>
<feature type="region of interest" description="Disordered" evidence="3">
    <location>
        <begin position="645"/>
        <end position="666"/>
    </location>
</feature>
<feature type="region of interest" description="Disordered" evidence="3">
    <location>
        <begin position="1135"/>
        <end position="1199"/>
    </location>
</feature>
<evidence type="ECO:0000256" key="1">
    <source>
        <dbReference type="ARBA" id="ARBA00006622"/>
    </source>
</evidence>
<dbReference type="InterPro" id="IPR011051">
    <property type="entry name" value="RmlC_Cupin_sf"/>
</dbReference>
<feature type="region of interest" description="Disordered" evidence="3">
    <location>
        <begin position="234"/>
        <end position="256"/>
    </location>
</feature>
<dbReference type="GO" id="GO:0019005">
    <property type="term" value="C:SCF ubiquitin ligase complex"/>
    <property type="evidence" value="ECO:0007669"/>
    <property type="project" value="TreeGrafter"/>
</dbReference>
<evidence type="ECO:0000256" key="2">
    <source>
        <dbReference type="ARBA" id="ARBA00013133"/>
    </source>
</evidence>
<dbReference type="Gene3D" id="3.80.10.10">
    <property type="entry name" value="Ribonuclease Inhibitor"/>
    <property type="match status" value="3"/>
</dbReference>
<dbReference type="SUPFAM" id="SSF81383">
    <property type="entry name" value="F-box domain"/>
    <property type="match status" value="1"/>
</dbReference>
<evidence type="ECO:0000256" key="3">
    <source>
        <dbReference type="SAM" id="MobiDB-lite"/>
    </source>
</evidence>
<evidence type="ECO:0000259" key="4">
    <source>
        <dbReference type="PROSITE" id="PS50181"/>
    </source>
</evidence>
<dbReference type="PANTHER" id="PTHR13318">
    <property type="entry name" value="PARTNER OF PAIRED, ISOFORM B-RELATED"/>
    <property type="match status" value="1"/>
</dbReference>
<evidence type="ECO:0000313" key="5">
    <source>
        <dbReference type="EMBL" id="KAB8343159.1"/>
    </source>
</evidence>
<organism evidence="5 6">
    <name type="scientific">Carpinus fangiana</name>
    <dbReference type="NCBI Taxonomy" id="176857"/>
    <lineage>
        <taxon>Eukaryota</taxon>
        <taxon>Viridiplantae</taxon>
        <taxon>Streptophyta</taxon>
        <taxon>Embryophyta</taxon>
        <taxon>Tracheophyta</taxon>
        <taxon>Spermatophyta</taxon>
        <taxon>Magnoliopsida</taxon>
        <taxon>eudicotyledons</taxon>
        <taxon>Gunneridae</taxon>
        <taxon>Pentapetalae</taxon>
        <taxon>rosids</taxon>
        <taxon>fabids</taxon>
        <taxon>Fagales</taxon>
        <taxon>Betulaceae</taxon>
        <taxon>Carpinus</taxon>
    </lineage>
</organism>
<dbReference type="InterPro" id="IPR001810">
    <property type="entry name" value="F-box_dom"/>
</dbReference>
<dbReference type="OrthoDB" id="1715155at2759"/>